<organism evidence="2 3">
    <name type="scientific">Mesorhizobium liriopis</name>
    <dbReference type="NCBI Taxonomy" id="2953882"/>
    <lineage>
        <taxon>Bacteria</taxon>
        <taxon>Pseudomonadati</taxon>
        <taxon>Pseudomonadota</taxon>
        <taxon>Alphaproteobacteria</taxon>
        <taxon>Hyphomicrobiales</taxon>
        <taxon>Phyllobacteriaceae</taxon>
        <taxon>Mesorhizobium</taxon>
    </lineage>
</organism>
<dbReference type="InterPro" id="IPR036291">
    <property type="entry name" value="NAD(P)-bd_dom_sf"/>
</dbReference>
<evidence type="ECO:0000313" key="2">
    <source>
        <dbReference type="EMBL" id="MCO6049556.1"/>
    </source>
</evidence>
<evidence type="ECO:0000259" key="1">
    <source>
        <dbReference type="Pfam" id="PF01370"/>
    </source>
</evidence>
<dbReference type="Pfam" id="PF01370">
    <property type="entry name" value="Epimerase"/>
    <property type="match status" value="1"/>
</dbReference>
<name>A0ABT1C3Z4_9HYPH</name>
<gene>
    <name evidence="2" type="ORF">NGM99_07100</name>
</gene>
<comment type="caution">
    <text evidence="2">The sequence shown here is derived from an EMBL/GenBank/DDBJ whole genome shotgun (WGS) entry which is preliminary data.</text>
</comment>
<dbReference type="CDD" id="cd05271">
    <property type="entry name" value="NDUFA9_like_SDR_a"/>
    <property type="match status" value="1"/>
</dbReference>
<dbReference type="RefSeq" id="WP_252817474.1">
    <property type="nucleotide sequence ID" value="NZ_JAMXQS010000003.1"/>
</dbReference>
<dbReference type="Proteomes" id="UP001205906">
    <property type="component" value="Unassembled WGS sequence"/>
</dbReference>
<accession>A0ABT1C3Z4</accession>
<dbReference type="InterPro" id="IPR001509">
    <property type="entry name" value="Epimerase_deHydtase"/>
</dbReference>
<evidence type="ECO:0000313" key="3">
    <source>
        <dbReference type="Proteomes" id="UP001205906"/>
    </source>
</evidence>
<dbReference type="PANTHER" id="PTHR12126">
    <property type="entry name" value="NADH-UBIQUINONE OXIDOREDUCTASE 39 KDA SUBUNIT-RELATED"/>
    <property type="match status" value="1"/>
</dbReference>
<dbReference type="Gene3D" id="3.40.50.720">
    <property type="entry name" value="NAD(P)-binding Rossmann-like Domain"/>
    <property type="match status" value="1"/>
</dbReference>
<sequence>MTTITETPKFAVVFGASGFLGRHVVRALAKRGWRIRAVTRSPGMPMHLQPIGNMSQIAPFQASVTLPASIERAVEGADLVVNLVGILYESGRATFDGIHHQGAKNVAEAAAKVGAKLVHLSAIGADLASKSDYARTKAEGERAVLGSHPDAVILRPSIVFGPEDQFFNRFADMARFSPALPLIGGGHTRYQPVYVGDVAEAVARAGDGALSSGAVYELGGPEVLSFRELMERMLKVIDRKRLLVSVPWPVAEIQGKVLGLLPKPLLTSDQVELLRSDNVVSSAAEGEGRTLAGMGIEPDSLEAILPSYLWRFRETGQFATKRAFARN</sequence>
<feature type="domain" description="NAD-dependent epimerase/dehydratase" evidence="1">
    <location>
        <begin position="12"/>
        <end position="208"/>
    </location>
</feature>
<dbReference type="EMBL" id="JAMXQS010000003">
    <property type="protein sequence ID" value="MCO6049556.1"/>
    <property type="molecule type" value="Genomic_DNA"/>
</dbReference>
<dbReference type="PANTHER" id="PTHR12126:SF11">
    <property type="entry name" value="NADH DEHYDROGENASE [UBIQUINONE] 1 ALPHA SUBCOMPLEX SUBUNIT 9, MITOCHONDRIAL"/>
    <property type="match status" value="1"/>
</dbReference>
<dbReference type="SUPFAM" id="SSF51735">
    <property type="entry name" value="NAD(P)-binding Rossmann-fold domains"/>
    <property type="match status" value="1"/>
</dbReference>
<protein>
    <submittedName>
        <fullName evidence="2">Complex I NDUFA9 subunit family protein</fullName>
    </submittedName>
</protein>
<keyword evidence="3" id="KW-1185">Reference proteome</keyword>
<proteinExistence type="predicted"/>
<dbReference type="InterPro" id="IPR051207">
    <property type="entry name" value="ComplexI_NDUFA9_subunit"/>
</dbReference>
<reference evidence="2 3" key="1">
    <citation type="submission" date="2022-06" db="EMBL/GenBank/DDBJ databases">
        <title>Mesorhizobium sp. strain RP14 Genome sequencing and assembly.</title>
        <authorList>
            <person name="Kim I."/>
        </authorList>
    </citation>
    <scope>NUCLEOTIDE SEQUENCE [LARGE SCALE GENOMIC DNA]</scope>
    <source>
        <strain evidence="3">RP14(2022)</strain>
    </source>
</reference>